<organism evidence="1 2">
    <name type="scientific">Streptomyces venezuelae</name>
    <dbReference type="NCBI Taxonomy" id="54571"/>
    <lineage>
        <taxon>Bacteria</taxon>
        <taxon>Bacillati</taxon>
        <taxon>Actinomycetota</taxon>
        <taxon>Actinomycetes</taxon>
        <taxon>Kitasatosporales</taxon>
        <taxon>Streptomycetaceae</taxon>
        <taxon>Streptomyces</taxon>
    </lineage>
</organism>
<dbReference type="Proteomes" id="UP000325211">
    <property type="component" value="Chromosome"/>
</dbReference>
<proteinExistence type="predicted"/>
<dbReference type="AlphaFoldDB" id="A0A5P2CZB0"/>
<gene>
    <name evidence="1" type="ORF">DEJ50_03795</name>
</gene>
<name>A0A5P2CZB0_STRVZ</name>
<sequence>MTLTAELSAVTTSTFPPFVLMRREVTWSSTWYCDSSTVVLALQAVSAVPARATDTAARRRRPGLSLARFEYMVVSSGLIERQGRGW</sequence>
<evidence type="ECO:0000313" key="2">
    <source>
        <dbReference type="Proteomes" id="UP000325211"/>
    </source>
</evidence>
<dbReference type="EMBL" id="CP029190">
    <property type="protein sequence ID" value="QES47098.1"/>
    <property type="molecule type" value="Genomic_DNA"/>
</dbReference>
<accession>A0A5P2CZB0</accession>
<evidence type="ECO:0000313" key="1">
    <source>
        <dbReference type="EMBL" id="QES47098.1"/>
    </source>
</evidence>
<reference evidence="1 2" key="1">
    <citation type="submission" date="2018-05" db="EMBL/GenBank/DDBJ databases">
        <title>Streptomyces venezuelae.</title>
        <authorList>
            <person name="Kim W."/>
            <person name="Lee N."/>
            <person name="Cho B.-K."/>
        </authorList>
    </citation>
    <scope>NUCLEOTIDE SEQUENCE [LARGE SCALE GENOMIC DNA]</scope>
    <source>
        <strain evidence="1 2">ATCC 21782</strain>
    </source>
</reference>
<protein>
    <submittedName>
        <fullName evidence="1">Uncharacterized protein</fullName>
    </submittedName>
</protein>